<feature type="domain" description="Methionyl/Valyl/Leucyl/Isoleucyl-tRNA synthetase anticodon-binding" evidence="11">
    <location>
        <begin position="700"/>
        <end position="825"/>
    </location>
</feature>
<evidence type="ECO:0000259" key="11">
    <source>
        <dbReference type="Pfam" id="PF08264"/>
    </source>
</evidence>
<dbReference type="EC" id="6.1.1.4" evidence="2 8"/>
<evidence type="ECO:0000256" key="4">
    <source>
        <dbReference type="ARBA" id="ARBA00022741"/>
    </source>
</evidence>
<evidence type="ECO:0000256" key="9">
    <source>
        <dbReference type="RuleBase" id="RU363035"/>
    </source>
</evidence>
<evidence type="ECO:0000313" key="12">
    <source>
        <dbReference type="EMBL" id="HIF37088.1"/>
    </source>
</evidence>
<dbReference type="Pfam" id="PF08264">
    <property type="entry name" value="Anticodon_1"/>
    <property type="match status" value="1"/>
</dbReference>
<keyword evidence="5 9" id="KW-0067">ATP-binding</keyword>
<dbReference type="Gene3D" id="1.10.10.720">
    <property type="entry name" value="leucyl-tRNA synthetase"/>
    <property type="match status" value="1"/>
</dbReference>
<dbReference type="SUPFAM" id="SSF47323">
    <property type="entry name" value="Anticodon-binding domain of a subclass of class I aminoacyl-tRNA synthetases"/>
    <property type="match status" value="1"/>
</dbReference>
<keyword evidence="4 9" id="KW-0547">Nucleotide-binding</keyword>
<evidence type="ECO:0000259" key="10">
    <source>
        <dbReference type="Pfam" id="PF00133"/>
    </source>
</evidence>
<dbReference type="NCBIfam" id="NF008957">
    <property type="entry name" value="PRK12300.1"/>
    <property type="match status" value="1"/>
</dbReference>
<dbReference type="Pfam" id="PF00133">
    <property type="entry name" value="tRNA-synt_1"/>
    <property type="match status" value="1"/>
</dbReference>
<dbReference type="Gene3D" id="3.30.2320.20">
    <property type="entry name" value="Class I aminoacyl-tRNA synthetases (RS)"/>
    <property type="match status" value="1"/>
</dbReference>
<dbReference type="InterPro" id="IPR001412">
    <property type="entry name" value="aa-tRNA-synth_I_CS"/>
</dbReference>
<evidence type="ECO:0000256" key="2">
    <source>
        <dbReference type="ARBA" id="ARBA00013164"/>
    </source>
</evidence>
<dbReference type="InterPro" id="IPR013155">
    <property type="entry name" value="M/V/L/I-tRNA-synth_anticd-bd"/>
</dbReference>
<evidence type="ECO:0000256" key="5">
    <source>
        <dbReference type="ARBA" id="ARBA00022840"/>
    </source>
</evidence>
<dbReference type="EMBL" id="DUCX01000024">
    <property type="protein sequence ID" value="HIF37088.1"/>
    <property type="molecule type" value="Genomic_DNA"/>
</dbReference>
<keyword evidence="7 9" id="KW-0030">Aminoacyl-tRNA synthetase</keyword>
<dbReference type="GO" id="GO:0002161">
    <property type="term" value="F:aminoacyl-tRNA deacylase activity"/>
    <property type="evidence" value="ECO:0007669"/>
    <property type="project" value="InterPro"/>
</dbReference>
<dbReference type="InterPro" id="IPR009008">
    <property type="entry name" value="Val/Leu/Ile-tRNA-synth_edit"/>
</dbReference>
<gene>
    <name evidence="12" type="primary">leuS</name>
    <name evidence="12" type="ORF">EYQ70_01530</name>
</gene>
<organism evidence="12 13">
    <name type="scientific">Marine Group III euryarchaeote</name>
    <dbReference type="NCBI Taxonomy" id="2173149"/>
    <lineage>
        <taxon>Archaea</taxon>
        <taxon>Methanobacteriati</taxon>
        <taxon>Thermoplasmatota</taxon>
        <taxon>Thermoplasmata</taxon>
        <taxon>Candidatus Thermoprofundales</taxon>
    </lineage>
</organism>
<dbReference type="SUPFAM" id="SSF50677">
    <property type="entry name" value="ValRS/IleRS/LeuRS editing domain"/>
    <property type="match status" value="1"/>
</dbReference>
<comment type="similarity">
    <text evidence="1 9">Belongs to the class-I aminoacyl-tRNA synthetase family.</text>
</comment>
<protein>
    <recommendedName>
        <fullName evidence="2 8">Leucine--tRNA ligase</fullName>
        <ecNumber evidence="2 8">6.1.1.4</ecNumber>
    </recommendedName>
</protein>
<evidence type="ECO:0000256" key="8">
    <source>
        <dbReference type="NCBIfam" id="TIGR00395"/>
    </source>
</evidence>
<dbReference type="PANTHER" id="PTHR45794:SF1">
    <property type="entry name" value="LEUCINE--TRNA LIGASE, CYTOPLASMIC"/>
    <property type="match status" value="1"/>
</dbReference>
<evidence type="ECO:0000256" key="6">
    <source>
        <dbReference type="ARBA" id="ARBA00022917"/>
    </source>
</evidence>
<proteinExistence type="inferred from homology"/>
<dbReference type="InterPro" id="IPR009080">
    <property type="entry name" value="tRNAsynth_Ia_anticodon-bd"/>
</dbReference>
<evidence type="ECO:0000256" key="3">
    <source>
        <dbReference type="ARBA" id="ARBA00022598"/>
    </source>
</evidence>
<dbReference type="NCBIfam" id="TIGR00395">
    <property type="entry name" value="leuS_arch"/>
    <property type="match status" value="1"/>
</dbReference>
<sequence>MNPKKLEVKWQKKWEEAKLFESEPKEDQEKYFVNCPYPYMNGYLHLGHAFTYLRADMVSRYQRMKNKNVLFPFAFHCTGTPIVAAAQRVKEGEKIQIKALKQMGLSDTLIKKLSKPEEWTKHFPDKAVKDLRKFGTSIDWRRSFITTSLNPPYDRFIQWQFNKLLKKDYLIKGTFPVVWCPKRETVVGDHDRLSGEGETPQEYTLLKFKGEDDCLVAATLRPETVFGQTNIWVDGKGTYTKAKVGDETWIMSKQMPFKLKLQGHKVKELGEIKGRDLVGKKYMAPQINSEVIVLPSKFCDASIGSGIVTSVPSDSPDDYQGLVDLQNSESECNKWGLDYDFVKSIKPIPILDSGEMGTLPALKLCKELGIKNQTQRKKLDKAKQDLYMHSFNNGIMLDSADFVAGKSVEDAREEVKNKLVEKEQAVVYYELTGPVQSRWLADCVVKIVDNQWFLAYADEEWTKTTEKALESMNLYPAKSRTQFEYVLQWLKNWACVREKGLGTKLPWDDGWVIESLSDSTIYMAYYTVAHYLKDLDEKQLTESLFEAIFGDGNTKSASEETEINQATIIKWRNEFNYWYPYDLRVSGKDLVQNHLSFSLYNHTAMFDSDKWPKGFAVNGWVLVDGEKMSKSKGNFFTLNELNAKYGADVVRFTLCNAGEGLDDPNWELSFAETAGKKLNNWLKFVKVNKGKGRTTDHPVDPWFREIIDSISYQAHTASERLKFRTSTRLFFFELPQYFKWYVQRTGEPHAEILKEYISVVNRGIAPIVPHTAEEAWSLSGEDNFILNQPFPEGHSPDQNILIGEDLVKQTLEDTRAILNIAKIDNPVEIVLIVAPEWKWQAVRTAGELADGRGQVKLNQLISSVMSTIPPESKKLGAEFLKKWVLRDIPSLGPDWQTKYNQDVDEEAILSASIDFFSNIFDCKVSVVNADNARSSMVAKGNQSLPLRPAIFVS</sequence>
<keyword evidence="3 9" id="KW-0436">Ligase</keyword>
<dbReference type="GO" id="GO:0005524">
    <property type="term" value="F:ATP binding"/>
    <property type="evidence" value="ECO:0007669"/>
    <property type="project" value="UniProtKB-KW"/>
</dbReference>
<dbReference type="InterPro" id="IPR014729">
    <property type="entry name" value="Rossmann-like_a/b/a_fold"/>
</dbReference>
<feature type="domain" description="Aminoacyl-tRNA synthetase class Ia" evidence="10">
    <location>
        <begin position="9"/>
        <end position="660"/>
    </location>
</feature>
<dbReference type="PROSITE" id="PS00178">
    <property type="entry name" value="AA_TRNA_LIGASE_I"/>
    <property type="match status" value="1"/>
</dbReference>
<dbReference type="GO" id="GO:0004823">
    <property type="term" value="F:leucine-tRNA ligase activity"/>
    <property type="evidence" value="ECO:0007669"/>
    <property type="project" value="UniProtKB-UniRule"/>
</dbReference>
<dbReference type="InterPro" id="IPR004493">
    <property type="entry name" value="Leu-tRNA-synth_Ia_arc/euk"/>
</dbReference>
<evidence type="ECO:0000313" key="13">
    <source>
        <dbReference type="Proteomes" id="UP000585802"/>
    </source>
</evidence>
<dbReference type="SUPFAM" id="SSF52374">
    <property type="entry name" value="Nucleotidylyl transferase"/>
    <property type="match status" value="1"/>
</dbReference>
<comment type="caution">
    <text evidence="12">The sequence shown here is derived from an EMBL/GenBank/DDBJ whole genome shotgun (WGS) entry which is preliminary data.</text>
</comment>
<dbReference type="Gene3D" id="3.40.50.620">
    <property type="entry name" value="HUPs"/>
    <property type="match status" value="1"/>
</dbReference>
<evidence type="ECO:0000256" key="7">
    <source>
        <dbReference type="ARBA" id="ARBA00023146"/>
    </source>
</evidence>
<dbReference type="Gene3D" id="3.90.740.10">
    <property type="entry name" value="Valyl/Leucyl/Isoleucyl-tRNA synthetase, editing domain"/>
    <property type="match status" value="1"/>
</dbReference>
<dbReference type="AlphaFoldDB" id="A0A7J4GRD8"/>
<reference evidence="13" key="1">
    <citation type="journal article" date="2019" name="bioRxiv">
        <title>Genome diversification in globally distributed novel marine Proteobacteria is linked to environmental adaptation.</title>
        <authorList>
            <person name="Zhou Z."/>
            <person name="Tran P.Q."/>
            <person name="Kieft K."/>
            <person name="Anantharaman K."/>
        </authorList>
    </citation>
    <scope>NUCLEOTIDE SEQUENCE [LARGE SCALE GENOMIC DNA]</scope>
</reference>
<dbReference type="Gene3D" id="1.10.730.10">
    <property type="entry name" value="Isoleucyl-tRNA Synthetase, Domain 1"/>
    <property type="match status" value="1"/>
</dbReference>
<evidence type="ECO:0000256" key="1">
    <source>
        <dbReference type="ARBA" id="ARBA00005594"/>
    </source>
</evidence>
<dbReference type="GO" id="GO:0006429">
    <property type="term" value="P:leucyl-tRNA aminoacylation"/>
    <property type="evidence" value="ECO:0007669"/>
    <property type="project" value="UniProtKB-UniRule"/>
</dbReference>
<dbReference type="Proteomes" id="UP000585802">
    <property type="component" value="Unassembled WGS sequence"/>
</dbReference>
<dbReference type="PANTHER" id="PTHR45794">
    <property type="entry name" value="LEUCYL-TRNA SYNTHETASE"/>
    <property type="match status" value="1"/>
</dbReference>
<dbReference type="InterPro" id="IPR002300">
    <property type="entry name" value="aa-tRNA-synth_Ia"/>
</dbReference>
<accession>A0A7J4GRD8</accession>
<keyword evidence="6 9" id="KW-0648">Protein biosynthesis</keyword>
<name>A0A7J4GRD8_9ARCH</name>